<keyword evidence="4" id="KW-0472">Membrane</keyword>
<dbReference type="CDD" id="cd00590">
    <property type="entry name" value="RRM_SF"/>
    <property type="match status" value="1"/>
</dbReference>
<dbReference type="SUPFAM" id="SSF54928">
    <property type="entry name" value="RNA-binding domain, RBD"/>
    <property type="match status" value="1"/>
</dbReference>
<evidence type="ECO:0000256" key="2">
    <source>
        <dbReference type="PROSITE-ProRule" id="PRU00176"/>
    </source>
</evidence>
<dbReference type="InterPro" id="IPR035979">
    <property type="entry name" value="RBD_domain_sf"/>
</dbReference>
<keyword evidence="7" id="KW-1185">Reference proteome</keyword>
<name>A0ABQ0LSJ5_MYCCL</name>
<dbReference type="PANTHER" id="PTHR23003:SF51">
    <property type="entry name" value="SERINE-ARGININE PROTEIN 55"/>
    <property type="match status" value="1"/>
</dbReference>
<dbReference type="InterPro" id="IPR000504">
    <property type="entry name" value="RRM_dom"/>
</dbReference>
<feature type="domain" description="RRM" evidence="5">
    <location>
        <begin position="101"/>
        <end position="175"/>
    </location>
</feature>
<keyword evidence="4" id="KW-0812">Transmembrane</keyword>
<dbReference type="Gene3D" id="3.30.70.330">
    <property type="match status" value="2"/>
</dbReference>
<keyword evidence="1 2" id="KW-0694">RNA-binding</keyword>
<accession>A0ABQ0LSJ5</accession>
<dbReference type="Pfam" id="PF00076">
    <property type="entry name" value="RRM_1"/>
    <property type="match status" value="2"/>
</dbReference>
<dbReference type="InterPro" id="IPR050374">
    <property type="entry name" value="RRT5_SRSF_SR"/>
</dbReference>
<evidence type="ECO:0000256" key="1">
    <source>
        <dbReference type="ARBA" id="ARBA00022884"/>
    </source>
</evidence>
<evidence type="ECO:0000259" key="5">
    <source>
        <dbReference type="PROSITE" id="PS50102"/>
    </source>
</evidence>
<dbReference type="InterPro" id="IPR012677">
    <property type="entry name" value="Nucleotide-bd_a/b_plait_sf"/>
</dbReference>
<evidence type="ECO:0000256" key="3">
    <source>
        <dbReference type="SAM" id="MobiDB-lite"/>
    </source>
</evidence>
<evidence type="ECO:0000256" key="4">
    <source>
        <dbReference type="SAM" id="Phobius"/>
    </source>
</evidence>
<feature type="region of interest" description="Disordered" evidence="3">
    <location>
        <begin position="179"/>
        <end position="207"/>
    </location>
</feature>
<evidence type="ECO:0000313" key="6">
    <source>
        <dbReference type="EMBL" id="GAT54032.1"/>
    </source>
</evidence>
<dbReference type="EMBL" id="DF848493">
    <property type="protein sequence ID" value="GAT54032.1"/>
    <property type="molecule type" value="Genomic_DNA"/>
</dbReference>
<organism evidence="6 7">
    <name type="scientific">Mycena chlorophos</name>
    <name type="common">Agaric fungus</name>
    <name type="synonym">Agaricus chlorophos</name>
    <dbReference type="NCBI Taxonomy" id="658473"/>
    <lineage>
        <taxon>Eukaryota</taxon>
        <taxon>Fungi</taxon>
        <taxon>Dikarya</taxon>
        <taxon>Basidiomycota</taxon>
        <taxon>Agaricomycotina</taxon>
        <taxon>Agaricomycetes</taxon>
        <taxon>Agaricomycetidae</taxon>
        <taxon>Agaricales</taxon>
        <taxon>Marasmiineae</taxon>
        <taxon>Mycenaceae</taxon>
        <taxon>Mycena</taxon>
    </lineage>
</organism>
<dbReference type="SMART" id="SM00360">
    <property type="entry name" value="RRM"/>
    <property type="match status" value="2"/>
</dbReference>
<feature type="domain" description="RRM" evidence="5">
    <location>
        <begin position="4"/>
        <end position="78"/>
    </location>
</feature>
<dbReference type="Proteomes" id="UP000815677">
    <property type="component" value="Unassembled WGS sequence"/>
</dbReference>
<dbReference type="PROSITE" id="PS50102">
    <property type="entry name" value="RRM"/>
    <property type="match status" value="2"/>
</dbReference>
<feature type="transmembrane region" description="Helical" evidence="4">
    <location>
        <begin position="235"/>
        <end position="259"/>
    </location>
</feature>
<protein>
    <recommendedName>
        <fullName evidence="5">RRM domain-containing protein</fullName>
    </recommendedName>
</protein>
<evidence type="ECO:0000313" key="7">
    <source>
        <dbReference type="Proteomes" id="UP000815677"/>
    </source>
</evidence>
<gene>
    <name evidence="6" type="ORF">MCHLO_10915</name>
</gene>
<proteinExistence type="predicted"/>
<dbReference type="PANTHER" id="PTHR23003">
    <property type="entry name" value="RNA RECOGNITION MOTIF RRM DOMAIN CONTAINING PROTEIN"/>
    <property type="match status" value="1"/>
</dbReference>
<sequence length="271" mass="30341">MSSARLYLKNLPRDATRDDVAAYLGRFGRLTECKIVVAETTCYGFATYAAADDADFVLTTFRGRLFLGHKTIIERAEPMRRGAGTEERVEQDRRSRALRRFPVLVENLPRNTNWQALKDFARLNASPFVAYCDVRDGRGVIEYQTEKDAELAIRALNGKKFSAAGYPVRLVASWKSSRRSSRSSSPTRRPTLLHRRPSSATHSASSRYYEDTPTFSLLSRASASYRREVAADSQLSLVLLALSCPALIAAHGIIAFFVLETSHCIAYFSLL</sequence>
<keyword evidence="4" id="KW-1133">Transmembrane helix</keyword>
<reference evidence="6" key="1">
    <citation type="submission" date="2014-09" db="EMBL/GenBank/DDBJ databases">
        <title>Genome sequence of the luminous mushroom Mycena chlorophos for searching fungal bioluminescence genes.</title>
        <authorList>
            <person name="Tanaka Y."/>
            <person name="Kasuga D."/>
            <person name="Oba Y."/>
            <person name="Hase S."/>
            <person name="Sato K."/>
            <person name="Oba Y."/>
            <person name="Sakakibara Y."/>
        </authorList>
    </citation>
    <scope>NUCLEOTIDE SEQUENCE</scope>
</reference>